<dbReference type="InterPro" id="IPR008996">
    <property type="entry name" value="IL1/FGF"/>
</dbReference>
<dbReference type="InterPro" id="IPR056378">
    <property type="entry name" value="Let-756-like_FGF"/>
</dbReference>
<dbReference type="Pfam" id="PF00167">
    <property type="entry name" value="FGF"/>
    <property type="match status" value="1"/>
</dbReference>
<proteinExistence type="inferred from homology"/>
<name>A0ABN8NPE8_9CNID</name>
<gene>
    <name evidence="2" type="ORF">PLOB_00022138</name>
</gene>
<evidence type="ECO:0000256" key="1">
    <source>
        <dbReference type="ARBA" id="ARBA00007936"/>
    </source>
</evidence>
<dbReference type="Proteomes" id="UP001159405">
    <property type="component" value="Unassembled WGS sequence"/>
</dbReference>
<dbReference type="PANTHER" id="PTHR11486">
    <property type="entry name" value="FIBROBLAST GROWTH FACTOR"/>
    <property type="match status" value="1"/>
</dbReference>
<accession>A0ABN8NPE8</accession>
<evidence type="ECO:0000313" key="2">
    <source>
        <dbReference type="EMBL" id="CAH3113492.1"/>
    </source>
</evidence>
<dbReference type="SMART" id="SM00442">
    <property type="entry name" value="FGF"/>
    <property type="match status" value="1"/>
</dbReference>
<protein>
    <recommendedName>
        <fullName evidence="4">Fibroblast growth factor</fullName>
    </recommendedName>
</protein>
<comment type="caution">
    <text evidence="2">The sequence shown here is derived from an EMBL/GenBank/DDBJ whole genome shotgun (WGS) entry which is preliminary data.</text>
</comment>
<comment type="similarity">
    <text evidence="1">Belongs to the heparin-binding growth factors family.</text>
</comment>
<organism evidence="2 3">
    <name type="scientific">Porites lobata</name>
    <dbReference type="NCBI Taxonomy" id="104759"/>
    <lineage>
        <taxon>Eukaryota</taxon>
        <taxon>Metazoa</taxon>
        <taxon>Cnidaria</taxon>
        <taxon>Anthozoa</taxon>
        <taxon>Hexacorallia</taxon>
        <taxon>Scleractinia</taxon>
        <taxon>Fungiina</taxon>
        <taxon>Poritidae</taxon>
        <taxon>Porites</taxon>
    </lineage>
</organism>
<dbReference type="InterPro" id="IPR002209">
    <property type="entry name" value="Fibroblast_GF_fam"/>
</dbReference>
<dbReference type="CDD" id="cd00058">
    <property type="entry name" value="beta-trefoil_FGF"/>
    <property type="match status" value="1"/>
</dbReference>
<evidence type="ECO:0000313" key="3">
    <source>
        <dbReference type="Proteomes" id="UP001159405"/>
    </source>
</evidence>
<keyword evidence="3" id="KW-1185">Reference proteome</keyword>
<dbReference type="SUPFAM" id="SSF50353">
    <property type="entry name" value="Cytokine"/>
    <property type="match status" value="1"/>
</dbReference>
<sequence length="186" mass="21612">MARWCSARSGMQVKIRGSHKPSRVKKINSIWRNCSSKTHREKMRRGYCDERAPPTYRKTVQLHLSKLGFFLTVLGNGTIHGVNYTYCQQNDRCKFELQACDTSVVRIKHQQTGLYVAMHKGGKVYTTLKHFQSSTLFIQEMTHTGWMVFKSERAYRKGKCMFLALRKNGDAKRSALSNKYSQFMEL</sequence>
<reference evidence="2 3" key="1">
    <citation type="submission" date="2022-05" db="EMBL/GenBank/DDBJ databases">
        <authorList>
            <consortium name="Genoscope - CEA"/>
            <person name="William W."/>
        </authorList>
    </citation>
    <scope>NUCLEOTIDE SEQUENCE [LARGE SCALE GENOMIC DNA]</scope>
</reference>
<dbReference type="Gene3D" id="2.80.10.50">
    <property type="match status" value="1"/>
</dbReference>
<evidence type="ECO:0008006" key="4">
    <source>
        <dbReference type="Google" id="ProtNLM"/>
    </source>
</evidence>
<dbReference type="EMBL" id="CALNXK010000026">
    <property type="protein sequence ID" value="CAH3113492.1"/>
    <property type="molecule type" value="Genomic_DNA"/>
</dbReference>